<evidence type="ECO:0000313" key="1">
    <source>
        <dbReference type="EMBL" id="KAF4958027.1"/>
    </source>
</evidence>
<dbReference type="AlphaFoldDB" id="A0A8H4THI6"/>
<gene>
    <name evidence="1" type="ORF">FGADI_2712</name>
</gene>
<reference evidence="1" key="1">
    <citation type="journal article" date="2020" name="BMC Genomics">
        <title>Correction to: Identification and distribution of gene clusters required for synthesis of sphingolipid metabolism inhibitors in diverse species of the filamentous fungus Fusarium.</title>
        <authorList>
            <person name="Kim H.S."/>
            <person name="Lohmar J.M."/>
            <person name="Busman M."/>
            <person name="Brown D.W."/>
            <person name="Naumann T.A."/>
            <person name="Divon H.H."/>
            <person name="Lysoe E."/>
            <person name="Uhlig S."/>
            <person name="Proctor R.H."/>
        </authorList>
    </citation>
    <scope>NUCLEOTIDE SEQUENCE</scope>
    <source>
        <strain evidence="1">NRRL 45417</strain>
    </source>
</reference>
<dbReference type="Proteomes" id="UP000604273">
    <property type="component" value="Unassembled WGS sequence"/>
</dbReference>
<protein>
    <submittedName>
        <fullName evidence="1">Uncharacterized protein</fullName>
    </submittedName>
</protein>
<proteinExistence type="predicted"/>
<sequence>MEVPSDHNPFPILGCPNEVLRIIMEKASESEPLSPSNDPNSLALPYYGDLISLVLVCHRFKEIATRTLYSSICLSADEYRDDGGNNRLSNSAQVVRLHQTLRENIELRRYCTRFILVSRRNPRQGGPVESLSLPIDQYGDRPPHQLSTPWAKTFASIIVDCTKWLFNTRILVISGHAHGTCLPELGDITYRVLSCAKASMLRLERIEILKDISYHRDIMTLYDMKLGLSGGCSSLKHLIIRRRVRIPSRPPRSSVHSHGRLHKSNPRSGFSLSSFALINSSDHPNTVKDFVAWLEDLQHFTLRWDHEFVFSGRKDPQWSLALVGDILESHRDSIKSIKLGKMSQPGLGNFDASNFPNLETLTMHHEDLRGVDISNCLQLQAPKLHDVVITTDDIEEEMFYNA</sequence>
<comment type="caution">
    <text evidence="1">The sequence shown here is derived from an EMBL/GenBank/DDBJ whole genome shotgun (WGS) entry which is preliminary data.</text>
</comment>
<dbReference type="EMBL" id="JABFAI010000059">
    <property type="protein sequence ID" value="KAF4958027.1"/>
    <property type="molecule type" value="Genomic_DNA"/>
</dbReference>
<keyword evidence="2" id="KW-1185">Reference proteome</keyword>
<accession>A0A8H4THI6</accession>
<evidence type="ECO:0000313" key="2">
    <source>
        <dbReference type="Proteomes" id="UP000604273"/>
    </source>
</evidence>
<organism evidence="1 2">
    <name type="scientific">Fusarium gaditjirri</name>
    <dbReference type="NCBI Taxonomy" id="282569"/>
    <lineage>
        <taxon>Eukaryota</taxon>
        <taxon>Fungi</taxon>
        <taxon>Dikarya</taxon>
        <taxon>Ascomycota</taxon>
        <taxon>Pezizomycotina</taxon>
        <taxon>Sordariomycetes</taxon>
        <taxon>Hypocreomycetidae</taxon>
        <taxon>Hypocreales</taxon>
        <taxon>Nectriaceae</taxon>
        <taxon>Fusarium</taxon>
        <taxon>Fusarium nisikadoi species complex</taxon>
    </lineage>
</organism>
<reference evidence="1" key="2">
    <citation type="submission" date="2020-05" db="EMBL/GenBank/DDBJ databases">
        <authorList>
            <person name="Kim H.-S."/>
            <person name="Proctor R.H."/>
            <person name="Brown D.W."/>
        </authorList>
    </citation>
    <scope>NUCLEOTIDE SEQUENCE</scope>
    <source>
        <strain evidence="1">NRRL 45417</strain>
    </source>
</reference>
<dbReference type="OrthoDB" id="5139510at2759"/>
<name>A0A8H4THI6_9HYPO</name>